<dbReference type="RefSeq" id="WP_419191586.1">
    <property type="nucleotide sequence ID" value="NZ_CP036287.1"/>
</dbReference>
<accession>A0A518BMJ5</accession>
<dbReference type="EMBL" id="CP036287">
    <property type="protein sequence ID" value="QDU68167.1"/>
    <property type="molecule type" value="Genomic_DNA"/>
</dbReference>
<evidence type="ECO:0000313" key="1">
    <source>
        <dbReference type="EMBL" id="QDU68167.1"/>
    </source>
</evidence>
<dbReference type="AlphaFoldDB" id="A0A518BMJ5"/>
<sequence>MLKRLKSESFAAGVERDEVERGPELLGVDLDEHRALVIAVLAEHRDEPGLAGPAA</sequence>
<dbReference type="Proteomes" id="UP000316921">
    <property type="component" value="Chromosome"/>
</dbReference>
<gene>
    <name evidence="1" type="ORF">Pla133_32610</name>
</gene>
<reference evidence="1 2" key="1">
    <citation type="submission" date="2019-02" db="EMBL/GenBank/DDBJ databases">
        <title>Deep-cultivation of Planctomycetes and their phenomic and genomic characterization uncovers novel biology.</title>
        <authorList>
            <person name="Wiegand S."/>
            <person name="Jogler M."/>
            <person name="Boedeker C."/>
            <person name="Pinto D."/>
            <person name="Vollmers J."/>
            <person name="Rivas-Marin E."/>
            <person name="Kohn T."/>
            <person name="Peeters S.H."/>
            <person name="Heuer A."/>
            <person name="Rast P."/>
            <person name="Oberbeckmann S."/>
            <person name="Bunk B."/>
            <person name="Jeske O."/>
            <person name="Meyerdierks A."/>
            <person name="Storesund J.E."/>
            <person name="Kallscheuer N."/>
            <person name="Luecker S."/>
            <person name="Lage O.M."/>
            <person name="Pohl T."/>
            <person name="Merkel B.J."/>
            <person name="Hornburger P."/>
            <person name="Mueller R.-W."/>
            <person name="Bruemmer F."/>
            <person name="Labrenz M."/>
            <person name="Spormann A.M."/>
            <person name="Op den Camp H."/>
            <person name="Overmann J."/>
            <person name="Amann R."/>
            <person name="Jetten M.S.M."/>
            <person name="Mascher T."/>
            <person name="Medema M.H."/>
            <person name="Devos D.P."/>
            <person name="Kaster A.-K."/>
            <person name="Ovreas L."/>
            <person name="Rohde M."/>
            <person name="Galperin M.Y."/>
            <person name="Jogler C."/>
        </authorList>
    </citation>
    <scope>NUCLEOTIDE SEQUENCE [LARGE SCALE GENOMIC DNA]</scope>
    <source>
        <strain evidence="1 2">Pla133</strain>
    </source>
</reference>
<organism evidence="1 2">
    <name type="scientific">Engelhardtia mirabilis</name>
    <dbReference type="NCBI Taxonomy" id="2528011"/>
    <lineage>
        <taxon>Bacteria</taxon>
        <taxon>Pseudomonadati</taxon>
        <taxon>Planctomycetota</taxon>
        <taxon>Planctomycetia</taxon>
        <taxon>Planctomycetia incertae sedis</taxon>
        <taxon>Engelhardtia</taxon>
    </lineage>
</organism>
<dbReference type="KEGG" id="pbap:Pla133_32610"/>
<evidence type="ECO:0000313" key="2">
    <source>
        <dbReference type="Proteomes" id="UP000316921"/>
    </source>
</evidence>
<keyword evidence="2" id="KW-1185">Reference proteome</keyword>
<protein>
    <submittedName>
        <fullName evidence="1">Uncharacterized protein</fullName>
    </submittedName>
</protein>
<proteinExistence type="predicted"/>
<name>A0A518BMJ5_9BACT</name>